<protein>
    <submittedName>
        <fullName evidence="1">Uncharacterized protein</fullName>
    </submittedName>
</protein>
<dbReference type="AlphaFoldDB" id="A0A8J4QM77"/>
<keyword evidence="2" id="KW-1185">Reference proteome</keyword>
<evidence type="ECO:0000313" key="1">
    <source>
        <dbReference type="EMBL" id="KAF3951950.1"/>
    </source>
</evidence>
<proteinExistence type="predicted"/>
<dbReference type="EMBL" id="JRKL02004703">
    <property type="protein sequence ID" value="KAF3951950.1"/>
    <property type="molecule type" value="Genomic_DNA"/>
</dbReference>
<gene>
    <name evidence="1" type="ORF">CMV_022449</name>
</gene>
<evidence type="ECO:0000313" key="2">
    <source>
        <dbReference type="Proteomes" id="UP000737018"/>
    </source>
</evidence>
<accession>A0A8J4QM77</accession>
<organism evidence="1 2">
    <name type="scientific">Castanea mollissima</name>
    <name type="common">Chinese chestnut</name>
    <dbReference type="NCBI Taxonomy" id="60419"/>
    <lineage>
        <taxon>Eukaryota</taxon>
        <taxon>Viridiplantae</taxon>
        <taxon>Streptophyta</taxon>
        <taxon>Embryophyta</taxon>
        <taxon>Tracheophyta</taxon>
        <taxon>Spermatophyta</taxon>
        <taxon>Magnoliopsida</taxon>
        <taxon>eudicotyledons</taxon>
        <taxon>Gunneridae</taxon>
        <taxon>Pentapetalae</taxon>
        <taxon>rosids</taxon>
        <taxon>fabids</taxon>
        <taxon>Fagales</taxon>
        <taxon>Fagaceae</taxon>
        <taxon>Castanea</taxon>
    </lineage>
</organism>
<reference evidence="1" key="1">
    <citation type="submission" date="2020-03" db="EMBL/GenBank/DDBJ databases">
        <title>Castanea mollissima Vanexum genome sequencing.</title>
        <authorList>
            <person name="Staton M."/>
        </authorList>
    </citation>
    <scope>NUCLEOTIDE SEQUENCE</scope>
    <source>
        <tissue evidence="1">Leaf</tissue>
    </source>
</reference>
<comment type="caution">
    <text evidence="1">The sequence shown here is derived from an EMBL/GenBank/DDBJ whole genome shotgun (WGS) entry which is preliminary data.</text>
</comment>
<name>A0A8J4QM77_9ROSI</name>
<sequence>MELWARHFRDSKLDVNYSIGNDNDSDKSRDPFPRAQPHNSVFAVEIAWNWSIFVALCTGSEGFKVEHSYVGMI</sequence>
<dbReference type="Proteomes" id="UP000737018">
    <property type="component" value="Unassembled WGS sequence"/>
</dbReference>